<evidence type="ECO:0008006" key="5">
    <source>
        <dbReference type="Google" id="ProtNLM"/>
    </source>
</evidence>
<accession>A0A0C3CHI5</accession>
<evidence type="ECO:0000256" key="2">
    <source>
        <dbReference type="ARBA" id="ARBA00023242"/>
    </source>
</evidence>
<reference evidence="3 4" key="1">
    <citation type="submission" date="2014-04" db="EMBL/GenBank/DDBJ databases">
        <authorList>
            <consortium name="DOE Joint Genome Institute"/>
            <person name="Kuo A."/>
            <person name="Martino E."/>
            <person name="Perotto S."/>
            <person name="Kohler A."/>
            <person name="Nagy L.G."/>
            <person name="Floudas D."/>
            <person name="Copeland A."/>
            <person name="Barry K.W."/>
            <person name="Cichocki N."/>
            <person name="Veneault-Fourrey C."/>
            <person name="LaButti K."/>
            <person name="Lindquist E.A."/>
            <person name="Lipzen A."/>
            <person name="Lundell T."/>
            <person name="Morin E."/>
            <person name="Murat C."/>
            <person name="Sun H."/>
            <person name="Tunlid A."/>
            <person name="Henrissat B."/>
            <person name="Grigoriev I.V."/>
            <person name="Hibbett D.S."/>
            <person name="Martin F."/>
            <person name="Nordberg H.P."/>
            <person name="Cantor M.N."/>
            <person name="Hua S.X."/>
        </authorList>
    </citation>
    <scope>NUCLEOTIDE SEQUENCE [LARGE SCALE GENOMIC DNA]</scope>
    <source>
        <strain evidence="3 4">Zn</strain>
    </source>
</reference>
<keyword evidence="2" id="KW-0539">Nucleus</keyword>
<name>A0A0C3CHI5_OIDMZ</name>
<sequence>MHGREYPMCAGTQYSLPEPACAREGIRSVVLRDPDLDTTGKFNLEVQFHDETPGLIQIYRKDALTSSPEDQFMGLAATFAQDSRFQSSRGLETVEKGRDDDNAMQSIFGASHSNQEHYEIIPPEVNQGESGPGGATESEYTPQYSRQYSAHTFASPATTVSNDMPDVVGSQSTTTLLTDREAVLIRNFIENMALWVGTSVAAEMRTRPQSNRARQADITDLKRHFEIEVPRRALHQPVLRLAICAFSSRHMSRNFEYDETEALQYHNECVQCLIPKLSEPSEEINEDVLAAISILRQYEEMDAFDNRCHLIGTTKLLNSISRFGSSGGLGEAAAWLCLRQDIYVSLVSQQPLKTRLENYHNSKTFQRKDDVSLANQMVFLLAKVLSYAFLPDQNTTTVALQQIDREVDEWYMTKPAAFTPIRFAPRSREHHRAFPEVWLLSPFHALALQYYHIAKLVLTVSIRQPQISGYENLRQGRKIEKCVRNHLLVILGLAASNRAAENILFTARHTLSVWGGVLRDELERECTVSLLQDMEKRTGWRAAQLINSLKEQWDEDVDTD</sequence>
<dbReference type="HOGENOM" id="CLU_008719_7_0_1"/>
<dbReference type="Pfam" id="PF11951">
    <property type="entry name" value="Fungal_trans_2"/>
    <property type="match status" value="1"/>
</dbReference>
<gene>
    <name evidence="3" type="ORF">OIDMADRAFT_56815</name>
</gene>
<evidence type="ECO:0000313" key="4">
    <source>
        <dbReference type="Proteomes" id="UP000054321"/>
    </source>
</evidence>
<dbReference type="EMBL" id="KN832880">
    <property type="protein sequence ID" value="KIM98453.1"/>
    <property type="molecule type" value="Genomic_DNA"/>
</dbReference>
<dbReference type="GO" id="GO:0045944">
    <property type="term" value="P:positive regulation of transcription by RNA polymerase II"/>
    <property type="evidence" value="ECO:0007669"/>
    <property type="project" value="TreeGrafter"/>
</dbReference>
<protein>
    <recommendedName>
        <fullName evidence="5">Zn(II)2Cys6 transcription factor</fullName>
    </recommendedName>
</protein>
<keyword evidence="4" id="KW-1185">Reference proteome</keyword>
<dbReference type="PANTHER" id="PTHR37534">
    <property type="entry name" value="TRANSCRIPTIONAL ACTIVATOR PROTEIN UGA3"/>
    <property type="match status" value="1"/>
</dbReference>
<comment type="subcellular location">
    <subcellularLocation>
        <location evidence="1">Nucleus</location>
    </subcellularLocation>
</comment>
<dbReference type="AlphaFoldDB" id="A0A0C3CHI5"/>
<evidence type="ECO:0000256" key="1">
    <source>
        <dbReference type="ARBA" id="ARBA00004123"/>
    </source>
</evidence>
<reference evidence="4" key="2">
    <citation type="submission" date="2015-01" db="EMBL/GenBank/DDBJ databases">
        <title>Evolutionary Origins and Diversification of the Mycorrhizal Mutualists.</title>
        <authorList>
            <consortium name="DOE Joint Genome Institute"/>
            <consortium name="Mycorrhizal Genomics Consortium"/>
            <person name="Kohler A."/>
            <person name="Kuo A."/>
            <person name="Nagy L.G."/>
            <person name="Floudas D."/>
            <person name="Copeland A."/>
            <person name="Barry K.W."/>
            <person name="Cichocki N."/>
            <person name="Veneault-Fourrey C."/>
            <person name="LaButti K."/>
            <person name="Lindquist E.A."/>
            <person name="Lipzen A."/>
            <person name="Lundell T."/>
            <person name="Morin E."/>
            <person name="Murat C."/>
            <person name="Riley R."/>
            <person name="Ohm R."/>
            <person name="Sun H."/>
            <person name="Tunlid A."/>
            <person name="Henrissat B."/>
            <person name="Grigoriev I.V."/>
            <person name="Hibbett D.S."/>
            <person name="Martin F."/>
        </authorList>
    </citation>
    <scope>NUCLEOTIDE SEQUENCE [LARGE SCALE GENOMIC DNA]</scope>
    <source>
        <strain evidence="4">Zn</strain>
    </source>
</reference>
<dbReference type="InParanoid" id="A0A0C3CHI5"/>
<dbReference type="OrthoDB" id="4525710at2759"/>
<dbReference type="InterPro" id="IPR021858">
    <property type="entry name" value="Fun_TF"/>
</dbReference>
<organism evidence="3 4">
    <name type="scientific">Oidiodendron maius (strain Zn)</name>
    <dbReference type="NCBI Taxonomy" id="913774"/>
    <lineage>
        <taxon>Eukaryota</taxon>
        <taxon>Fungi</taxon>
        <taxon>Dikarya</taxon>
        <taxon>Ascomycota</taxon>
        <taxon>Pezizomycotina</taxon>
        <taxon>Leotiomycetes</taxon>
        <taxon>Leotiomycetes incertae sedis</taxon>
        <taxon>Myxotrichaceae</taxon>
        <taxon>Oidiodendron</taxon>
    </lineage>
</organism>
<dbReference type="STRING" id="913774.A0A0C3CHI5"/>
<dbReference type="GO" id="GO:0003700">
    <property type="term" value="F:DNA-binding transcription factor activity"/>
    <property type="evidence" value="ECO:0007669"/>
    <property type="project" value="TreeGrafter"/>
</dbReference>
<dbReference type="PANTHER" id="PTHR37534:SF25">
    <property type="entry name" value="ZN(II)2CYS6 TRANSCRIPTION FACTOR (EUROFUNG)"/>
    <property type="match status" value="1"/>
</dbReference>
<dbReference type="GO" id="GO:0000976">
    <property type="term" value="F:transcription cis-regulatory region binding"/>
    <property type="evidence" value="ECO:0007669"/>
    <property type="project" value="TreeGrafter"/>
</dbReference>
<proteinExistence type="predicted"/>
<evidence type="ECO:0000313" key="3">
    <source>
        <dbReference type="EMBL" id="KIM98453.1"/>
    </source>
</evidence>
<dbReference type="Proteomes" id="UP000054321">
    <property type="component" value="Unassembled WGS sequence"/>
</dbReference>
<dbReference type="GO" id="GO:0005634">
    <property type="term" value="C:nucleus"/>
    <property type="evidence" value="ECO:0007669"/>
    <property type="project" value="UniProtKB-SubCell"/>
</dbReference>